<comment type="caution">
    <text evidence="2">The sequence shown here is derived from an EMBL/GenBank/DDBJ whole genome shotgun (WGS) entry which is preliminary data.</text>
</comment>
<protein>
    <submittedName>
        <fullName evidence="2">Uncharacterized protein</fullName>
    </submittedName>
</protein>
<organism evidence="2 3">
    <name type="scientific">Cuscuta australis</name>
    <dbReference type="NCBI Taxonomy" id="267555"/>
    <lineage>
        <taxon>Eukaryota</taxon>
        <taxon>Viridiplantae</taxon>
        <taxon>Streptophyta</taxon>
        <taxon>Embryophyta</taxon>
        <taxon>Tracheophyta</taxon>
        <taxon>Spermatophyta</taxon>
        <taxon>Magnoliopsida</taxon>
        <taxon>eudicotyledons</taxon>
        <taxon>Gunneridae</taxon>
        <taxon>Pentapetalae</taxon>
        <taxon>asterids</taxon>
        <taxon>lamiids</taxon>
        <taxon>Solanales</taxon>
        <taxon>Convolvulaceae</taxon>
        <taxon>Cuscuteae</taxon>
        <taxon>Cuscuta</taxon>
        <taxon>Cuscuta subgen. Grammica</taxon>
        <taxon>Cuscuta sect. Cleistogrammica</taxon>
    </lineage>
</organism>
<sequence>MLTRSLTPFIRFDLSTRKPFVSVVNVEPCSKNIGESDTRIGEGWIWVKSGRERDLARQPSIRGRDLARQFVGKGSYPANRSIAAPPSDRQALTDRRRRHATTAEQHKVELDKGVGDR</sequence>
<feature type="compositionally biased region" description="Basic and acidic residues" evidence="1">
    <location>
        <begin position="104"/>
        <end position="117"/>
    </location>
</feature>
<reference evidence="2 3" key="1">
    <citation type="submission" date="2018-06" db="EMBL/GenBank/DDBJ databases">
        <title>The Genome of Cuscuta australis (Dodder) Provides Insight into the Evolution of Plant Parasitism.</title>
        <authorList>
            <person name="Liu H."/>
        </authorList>
    </citation>
    <scope>NUCLEOTIDE SEQUENCE [LARGE SCALE GENOMIC DNA]</scope>
    <source>
        <strain evidence="3">cv. Yunnan</strain>
        <tissue evidence="2">Vines</tissue>
    </source>
</reference>
<evidence type="ECO:0000256" key="1">
    <source>
        <dbReference type="SAM" id="MobiDB-lite"/>
    </source>
</evidence>
<dbReference type="EMBL" id="NQVE01000143">
    <property type="protein sequence ID" value="RAL44359.1"/>
    <property type="molecule type" value="Genomic_DNA"/>
</dbReference>
<evidence type="ECO:0000313" key="2">
    <source>
        <dbReference type="EMBL" id="RAL44359.1"/>
    </source>
</evidence>
<dbReference type="Proteomes" id="UP000249390">
    <property type="component" value="Unassembled WGS sequence"/>
</dbReference>
<feature type="region of interest" description="Disordered" evidence="1">
    <location>
        <begin position="76"/>
        <end position="117"/>
    </location>
</feature>
<accession>A0A328DJ78</accession>
<keyword evidence="3" id="KW-1185">Reference proteome</keyword>
<proteinExistence type="predicted"/>
<gene>
    <name evidence="2" type="ORF">DM860_011636</name>
</gene>
<name>A0A328DJ78_9ASTE</name>
<evidence type="ECO:0000313" key="3">
    <source>
        <dbReference type="Proteomes" id="UP000249390"/>
    </source>
</evidence>
<dbReference type="AlphaFoldDB" id="A0A328DJ78"/>